<evidence type="ECO:0000313" key="2">
    <source>
        <dbReference type="EnsemblPlants" id="OPUNC05G11840.1"/>
    </source>
</evidence>
<organism evidence="2">
    <name type="scientific">Oryza punctata</name>
    <name type="common">Red rice</name>
    <dbReference type="NCBI Taxonomy" id="4537"/>
    <lineage>
        <taxon>Eukaryota</taxon>
        <taxon>Viridiplantae</taxon>
        <taxon>Streptophyta</taxon>
        <taxon>Embryophyta</taxon>
        <taxon>Tracheophyta</taxon>
        <taxon>Spermatophyta</taxon>
        <taxon>Magnoliopsida</taxon>
        <taxon>Liliopsida</taxon>
        <taxon>Poales</taxon>
        <taxon>Poaceae</taxon>
        <taxon>BOP clade</taxon>
        <taxon>Oryzoideae</taxon>
        <taxon>Oryzeae</taxon>
        <taxon>Oryzinae</taxon>
        <taxon>Oryza</taxon>
    </lineage>
</organism>
<reference evidence="2" key="2">
    <citation type="submission" date="2018-05" db="EMBL/GenBank/DDBJ databases">
        <title>OpunRS2 (Oryza punctata Reference Sequence Version 2).</title>
        <authorList>
            <person name="Zhang J."/>
            <person name="Kudrna D."/>
            <person name="Lee S."/>
            <person name="Talag J."/>
            <person name="Welchert J."/>
            <person name="Wing R.A."/>
        </authorList>
    </citation>
    <scope>NUCLEOTIDE SEQUENCE [LARGE SCALE GENOMIC DNA]</scope>
</reference>
<keyword evidence="3" id="KW-1185">Reference proteome</keyword>
<proteinExistence type="predicted"/>
<protein>
    <submittedName>
        <fullName evidence="2">Uncharacterized protein</fullName>
    </submittedName>
</protein>
<dbReference type="AlphaFoldDB" id="A0A0E0L1M6"/>
<dbReference type="EnsemblPlants" id="OPUNC05G11840.1">
    <property type="protein sequence ID" value="OPUNC05G11840.1"/>
    <property type="gene ID" value="OPUNC05G11840"/>
</dbReference>
<reference evidence="2" key="1">
    <citation type="submission" date="2015-04" db="UniProtKB">
        <authorList>
            <consortium name="EnsemblPlants"/>
        </authorList>
    </citation>
    <scope>IDENTIFICATION</scope>
</reference>
<accession>A0A0E0L1M6</accession>
<sequence>MIKTAPDQLPSYQTLSTSLLSLPLTHPLHPPPLQPPLPFSSTRSSDDGGGEGPALLPFPNTTSTPCLCTGDAHADERRGDRSALFIAYSLVSHEAEQRGRHGEEWCLRGRGWTVGCASWCHYKGWCRGCSGLVLGSLIPAVAAQIRRCRRWWRRLAWRARWWSVAGKEVEVEAVAELLPDLAAGHRI</sequence>
<evidence type="ECO:0000256" key="1">
    <source>
        <dbReference type="SAM" id="MobiDB-lite"/>
    </source>
</evidence>
<evidence type="ECO:0000313" key="3">
    <source>
        <dbReference type="Proteomes" id="UP000026962"/>
    </source>
</evidence>
<feature type="region of interest" description="Disordered" evidence="1">
    <location>
        <begin position="26"/>
        <end position="58"/>
    </location>
</feature>
<name>A0A0E0L1M6_ORYPU</name>
<dbReference type="Proteomes" id="UP000026962">
    <property type="component" value="Chromosome 5"/>
</dbReference>
<dbReference type="Gramene" id="OPUNC05G11840.1">
    <property type="protein sequence ID" value="OPUNC05G11840.1"/>
    <property type="gene ID" value="OPUNC05G11840"/>
</dbReference>
<feature type="compositionally biased region" description="Pro residues" evidence="1">
    <location>
        <begin position="28"/>
        <end position="38"/>
    </location>
</feature>
<dbReference type="HOGENOM" id="CLU_1449860_0_0_1"/>